<feature type="compositionally biased region" description="Polar residues" evidence="1">
    <location>
        <begin position="207"/>
        <end position="230"/>
    </location>
</feature>
<keyword evidence="4" id="KW-1185">Reference proteome</keyword>
<protein>
    <recommendedName>
        <fullName evidence="2">Sfi1 spindle body domain-containing protein</fullName>
    </recommendedName>
</protein>
<proteinExistence type="predicted"/>
<gene>
    <name evidence="3" type="ORF">M408DRAFT_294465</name>
</gene>
<feature type="compositionally biased region" description="Basic and acidic residues" evidence="1">
    <location>
        <begin position="139"/>
        <end position="155"/>
    </location>
</feature>
<feature type="region of interest" description="Disordered" evidence="1">
    <location>
        <begin position="1043"/>
        <end position="1106"/>
    </location>
</feature>
<feature type="region of interest" description="Disordered" evidence="1">
    <location>
        <begin position="128"/>
        <end position="155"/>
    </location>
</feature>
<reference evidence="3 4" key="1">
    <citation type="submission" date="2014-04" db="EMBL/GenBank/DDBJ databases">
        <authorList>
            <consortium name="DOE Joint Genome Institute"/>
            <person name="Kuo A."/>
            <person name="Zuccaro A."/>
            <person name="Kohler A."/>
            <person name="Nagy L.G."/>
            <person name="Floudas D."/>
            <person name="Copeland A."/>
            <person name="Barry K.W."/>
            <person name="Cichocki N."/>
            <person name="Veneault-Fourrey C."/>
            <person name="LaButti K."/>
            <person name="Lindquist E.A."/>
            <person name="Lipzen A."/>
            <person name="Lundell T."/>
            <person name="Morin E."/>
            <person name="Murat C."/>
            <person name="Sun H."/>
            <person name="Tunlid A."/>
            <person name="Henrissat B."/>
            <person name="Grigoriev I.V."/>
            <person name="Hibbett D.S."/>
            <person name="Martin F."/>
            <person name="Nordberg H.P."/>
            <person name="Cantor M.N."/>
            <person name="Hua S.X."/>
        </authorList>
    </citation>
    <scope>NUCLEOTIDE SEQUENCE [LARGE SCALE GENOMIC DNA]</scope>
    <source>
        <strain evidence="3 4">MAFF 305830</strain>
    </source>
</reference>
<evidence type="ECO:0000313" key="3">
    <source>
        <dbReference type="EMBL" id="KIM30161.1"/>
    </source>
</evidence>
<dbReference type="Pfam" id="PF08457">
    <property type="entry name" value="Sfi1"/>
    <property type="match status" value="1"/>
</dbReference>
<dbReference type="HOGENOM" id="CLU_012263_0_0_1"/>
<feature type="compositionally biased region" description="Basic and acidic residues" evidence="1">
    <location>
        <begin position="231"/>
        <end position="253"/>
    </location>
</feature>
<feature type="region of interest" description="Disordered" evidence="1">
    <location>
        <begin position="967"/>
        <end position="1028"/>
    </location>
</feature>
<evidence type="ECO:0000313" key="4">
    <source>
        <dbReference type="Proteomes" id="UP000054097"/>
    </source>
</evidence>
<feature type="region of interest" description="Disordered" evidence="1">
    <location>
        <begin position="1"/>
        <end position="40"/>
    </location>
</feature>
<reference evidence="4" key="2">
    <citation type="submission" date="2015-01" db="EMBL/GenBank/DDBJ databases">
        <title>Evolutionary Origins and Diversification of the Mycorrhizal Mutualists.</title>
        <authorList>
            <consortium name="DOE Joint Genome Institute"/>
            <consortium name="Mycorrhizal Genomics Consortium"/>
            <person name="Kohler A."/>
            <person name="Kuo A."/>
            <person name="Nagy L.G."/>
            <person name="Floudas D."/>
            <person name="Copeland A."/>
            <person name="Barry K.W."/>
            <person name="Cichocki N."/>
            <person name="Veneault-Fourrey C."/>
            <person name="LaButti K."/>
            <person name="Lindquist E.A."/>
            <person name="Lipzen A."/>
            <person name="Lundell T."/>
            <person name="Morin E."/>
            <person name="Murat C."/>
            <person name="Riley R."/>
            <person name="Ohm R."/>
            <person name="Sun H."/>
            <person name="Tunlid A."/>
            <person name="Henrissat B."/>
            <person name="Grigoriev I.V."/>
            <person name="Hibbett D.S."/>
            <person name="Martin F."/>
        </authorList>
    </citation>
    <scope>NUCLEOTIDE SEQUENCE [LARGE SCALE GENOMIC DNA]</scope>
    <source>
        <strain evidence="4">MAFF 305830</strain>
    </source>
</reference>
<dbReference type="Proteomes" id="UP000054097">
    <property type="component" value="Unassembled WGS sequence"/>
</dbReference>
<sequence>MSHRKAIAPIEPSDKRKPAPSSASIISSVATSSSSGTNLQPFEGLSPPEVAFIDAIIRRVPSHVTNFVPVFKAYQDEFEARGQSATNDQFYYNLLLKLGMIRADNWVERWRIVCDHWGYTVASPQHFLPDQSSDDEDEGGRALHENTPKQRDIVRHVDYDAVDGEDDAFTLHSQPESERYPTETVPPPSYHSRKPIEPIKRQLGRPSLQTEGIASSSRAPRSQPKVATSATERRRSSSIRRQQEDITTSKEVEDQPVVATPPSYASKPRSRRNSARITSQEVVEAQQEQRQNRDDAETWRLIQMERDADMFRREFLLSCCLDVWIKGLRWVEETSTQLDNARTAFLLHSVLTRWRSKSAAAIEETRRASLVDRVRLMNSALRTWRLRAWTERRKRWAEGMRDKMTQMQRVVEKRILNEFLEEWKRAHQLIAASRRHDATLLHKALRQWNRRLHRVVDLSHQGNQLVKHTDEIVLERALMTWKRRVHVSVASKIVQERAAERIMANTLRVWLQKTNVYAIASGFSDARILREAVQKWIRRRARIQHLERRAIAHHNKPLVRAVFRIWLIQARLQRYEALRQQRQKISVLRLWIRRVQDNHAKEDLALQFSRKVDKNLASQYLRAWTGRLAARRRLERRAQRAFEATAKAKALIQWRGVMWVHAKQVKQAKLARRLFLTRLAWGKWKEVIDARRREERKGALERKVLKKAWDAWKDKARSQKHLRRMEDVVRMAQEARLVKTVLREWTLRVVYLKDREYSVIEENRERVLRAFLARWKQKLDQQQENTSLMLSFQDVRREEYMRRVLNHWVQATRRKRSLLEREEELNRMVLSQVYDKWRDRYLENNLRPAELDVLLQSQTNLLFKMFRIWEARTPSIPAIRFRAYYTRLNALRAWKAAMPAAMKRKEARDHDRTVVLAKSLDKWREKYKTKVSLKAVARARYLRLPPAPAKQAANRMLLIKPRISTSTVPTRSYRSASPEREPPASRPVSFGSNPTGVKRPLHDRVGSGQSPPRAESSRAPSPTSTRASFQGFGLAGLAKRRPVFGAPSSSGIGGGGTEARKSPASADARSRSSWDGYGATRARARAAFASGRPSSVYQEPREDDND</sequence>
<dbReference type="EMBL" id="KN824285">
    <property type="protein sequence ID" value="KIM30161.1"/>
    <property type="molecule type" value="Genomic_DNA"/>
</dbReference>
<dbReference type="OrthoDB" id="1933281at2759"/>
<feature type="compositionally biased region" description="Low complexity" evidence="1">
    <location>
        <begin position="21"/>
        <end position="35"/>
    </location>
</feature>
<feature type="region of interest" description="Disordered" evidence="1">
    <location>
        <begin position="170"/>
        <end position="279"/>
    </location>
</feature>
<evidence type="ECO:0000259" key="2">
    <source>
        <dbReference type="Pfam" id="PF08457"/>
    </source>
</evidence>
<feature type="compositionally biased region" description="Low complexity" evidence="1">
    <location>
        <begin position="1062"/>
        <end position="1089"/>
    </location>
</feature>
<evidence type="ECO:0000256" key="1">
    <source>
        <dbReference type="SAM" id="MobiDB-lite"/>
    </source>
</evidence>
<dbReference type="InterPro" id="IPR013665">
    <property type="entry name" value="Sfi1_dom"/>
</dbReference>
<feature type="compositionally biased region" description="Low complexity" evidence="1">
    <location>
        <begin position="1010"/>
        <end position="1028"/>
    </location>
</feature>
<dbReference type="AlphaFoldDB" id="A0A0C3BFE9"/>
<name>A0A0C3BFE9_SERVB</name>
<organism evidence="3 4">
    <name type="scientific">Serendipita vermifera MAFF 305830</name>
    <dbReference type="NCBI Taxonomy" id="933852"/>
    <lineage>
        <taxon>Eukaryota</taxon>
        <taxon>Fungi</taxon>
        <taxon>Dikarya</taxon>
        <taxon>Basidiomycota</taxon>
        <taxon>Agaricomycotina</taxon>
        <taxon>Agaricomycetes</taxon>
        <taxon>Sebacinales</taxon>
        <taxon>Serendipitaceae</taxon>
        <taxon>Serendipita</taxon>
    </lineage>
</organism>
<accession>A0A0C3BFE9</accession>
<feature type="domain" description="Sfi1 spindle body" evidence="2">
    <location>
        <begin position="411"/>
        <end position="700"/>
    </location>
</feature>
<dbReference type="STRING" id="933852.A0A0C3BFE9"/>